<feature type="domain" description="Tyrosine specific protein phosphatases" evidence="1">
    <location>
        <begin position="75"/>
        <end position="140"/>
    </location>
</feature>
<accession>A0A3M7PMC5</accession>
<dbReference type="PROSITE" id="PS50056">
    <property type="entry name" value="TYR_PHOSPHATASE_2"/>
    <property type="match status" value="1"/>
</dbReference>
<comment type="caution">
    <text evidence="2">The sequence shown here is derived from an EMBL/GenBank/DDBJ whole genome shotgun (WGS) entry which is preliminary data.</text>
</comment>
<dbReference type="InterPro" id="IPR000387">
    <property type="entry name" value="Tyr_Pase_dom"/>
</dbReference>
<keyword evidence="2" id="KW-0378">Hydrolase</keyword>
<organism evidence="2 3">
    <name type="scientific">Brachionus plicatilis</name>
    <name type="common">Marine rotifer</name>
    <name type="synonym">Brachionus muelleri</name>
    <dbReference type="NCBI Taxonomy" id="10195"/>
    <lineage>
        <taxon>Eukaryota</taxon>
        <taxon>Metazoa</taxon>
        <taxon>Spiralia</taxon>
        <taxon>Gnathifera</taxon>
        <taxon>Rotifera</taxon>
        <taxon>Eurotatoria</taxon>
        <taxon>Monogononta</taxon>
        <taxon>Pseudotrocha</taxon>
        <taxon>Ploima</taxon>
        <taxon>Brachionidae</taxon>
        <taxon>Brachionus</taxon>
    </lineage>
</organism>
<dbReference type="InterPro" id="IPR029021">
    <property type="entry name" value="Prot-tyrosine_phosphatase-like"/>
</dbReference>
<name>A0A3M7PMC5_BRAPC</name>
<dbReference type="EMBL" id="REGN01010006">
    <property type="protein sequence ID" value="RMZ99890.1"/>
    <property type="molecule type" value="Genomic_DNA"/>
</dbReference>
<evidence type="ECO:0000313" key="2">
    <source>
        <dbReference type="EMBL" id="RMZ99890.1"/>
    </source>
</evidence>
<protein>
    <submittedName>
        <fullName evidence="2">Dual specificity phosphatase 23</fullName>
        <ecNumber evidence="2">3.1.3.16</ecNumber>
        <ecNumber evidence="2">3.1.3.41</ecNumber>
    </submittedName>
</protein>
<dbReference type="AlphaFoldDB" id="A0A3M7PMC5"/>
<evidence type="ECO:0000313" key="3">
    <source>
        <dbReference type="Proteomes" id="UP000276133"/>
    </source>
</evidence>
<proteinExistence type="predicted"/>
<reference evidence="2 3" key="1">
    <citation type="journal article" date="2018" name="Sci. Rep.">
        <title>Genomic signatures of local adaptation to the degree of environmental predictability in rotifers.</title>
        <authorList>
            <person name="Franch-Gras L."/>
            <person name="Hahn C."/>
            <person name="Garcia-Roger E.M."/>
            <person name="Carmona M.J."/>
            <person name="Serra M."/>
            <person name="Gomez A."/>
        </authorList>
    </citation>
    <scope>NUCLEOTIDE SEQUENCE [LARGE SCALE GENOMIC DNA]</scope>
    <source>
        <strain evidence="2">HYR1</strain>
    </source>
</reference>
<dbReference type="GO" id="GO:0004722">
    <property type="term" value="F:protein serine/threonine phosphatase activity"/>
    <property type="evidence" value="ECO:0007669"/>
    <property type="project" value="UniProtKB-EC"/>
</dbReference>
<dbReference type="InterPro" id="IPR000340">
    <property type="entry name" value="Dual-sp_phosphatase_cat-dom"/>
</dbReference>
<dbReference type="Proteomes" id="UP000276133">
    <property type="component" value="Unassembled WGS sequence"/>
</dbReference>
<dbReference type="Gene3D" id="3.90.190.10">
    <property type="entry name" value="Protein tyrosine phosphatase superfamily"/>
    <property type="match status" value="1"/>
</dbReference>
<evidence type="ECO:0000259" key="1">
    <source>
        <dbReference type="PROSITE" id="PS50056"/>
    </source>
</evidence>
<dbReference type="OrthoDB" id="19045at2759"/>
<dbReference type="SUPFAM" id="SSF52799">
    <property type="entry name" value="(Phosphotyrosine protein) phosphatases II"/>
    <property type="match status" value="1"/>
</dbReference>
<dbReference type="STRING" id="10195.A0A3M7PMC5"/>
<sequence length="192" mass="22746">MSTQYAMPPYFTWIVDKVLAVSALPFHHSHLNYLKLNKIETIVSFDDQQKVPFHTNPFMKVVRFSRGSLSLNDCSHFVYLMEDAKRRGEGVLIHCVKGEERAAALALCYIVKLWQCRPDFAIDYYRCIRPSSLENKEFEELIFQYYDQVKNSFINLNHKDLKWSRETEFLGKDLDMFIDQPIPDSYQQRVQF</sequence>
<keyword evidence="3" id="KW-1185">Reference proteome</keyword>
<dbReference type="EC" id="3.1.3.41" evidence="2"/>
<dbReference type="Pfam" id="PF00782">
    <property type="entry name" value="DSPc"/>
    <property type="match status" value="1"/>
</dbReference>
<gene>
    <name evidence="2" type="ORF">BpHYR1_040416</name>
</gene>
<dbReference type="EC" id="3.1.3.16" evidence="2"/>